<dbReference type="InterPro" id="IPR016040">
    <property type="entry name" value="NAD(P)-bd_dom"/>
</dbReference>
<dbReference type="Pfam" id="PF13460">
    <property type="entry name" value="NAD_binding_10"/>
    <property type="match status" value="1"/>
</dbReference>
<accession>A0A1T3DW65</accession>
<reference evidence="3" key="2">
    <citation type="submission" date="2016-06" db="EMBL/GenBank/DDBJ databases">
        <authorList>
            <person name="Nicholson A.C."/>
        </authorList>
    </citation>
    <scope>NUCLEOTIDE SEQUENCE [LARGE SCALE GENOMIC DNA]</scope>
    <source>
        <strain evidence="3">E6809</strain>
    </source>
</reference>
<dbReference type="AlphaFoldDB" id="A0A1T3DW65"/>
<dbReference type="EMBL" id="MAHS01000001">
    <property type="protein sequence ID" value="OPB53182.1"/>
    <property type="molecule type" value="Genomic_DNA"/>
</dbReference>
<dbReference type="EMBL" id="CP014339">
    <property type="protein sequence ID" value="AQX52187.1"/>
    <property type="molecule type" value="Genomic_DNA"/>
</dbReference>
<proteinExistence type="predicted"/>
<keyword evidence="2" id="KW-0418">Kinase</keyword>
<dbReference type="CDD" id="cd05244">
    <property type="entry name" value="BVR-B_like_SDR_a"/>
    <property type="match status" value="1"/>
</dbReference>
<dbReference type="PANTHER" id="PTHR43355">
    <property type="entry name" value="FLAVIN REDUCTASE (NADPH)"/>
    <property type="match status" value="1"/>
</dbReference>
<dbReference type="GO" id="GO:0016301">
    <property type="term" value="F:kinase activity"/>
    <property type="evidence" value="ECO:0007669"/>
    <property type="project" value="UniProtKB-KW"/>
</dbReference>
<evidence type="ECO:0000259" key="1">
    <source>
        <dbReference type="Pfam" id="PF13460"/>
    </source>
</evidence>
<dbReference type="Proteomes" id="UP000189738">
    <property type="component" value="Chromosome"/>
</dbReference>
<dbReference type="InterPro" id="IPR036291">
    <property type="entry name" value="NAD(P)-bd_dom_sf"/>
</dbReference>
<keyword evidence="2" id="KW-0808">Transferase</keyword>
<evidence type="ECO:0000313" key="6">
    <source>
        <dbReference type="Proteomes" id="UP000254876"/>
    </source>
</evidence>
<reference evidence="4 6" key="3">
    <citation type="submission" date="2018-06" db="EMBL/GenBank/DDBJ databases">
        <authorList>
            <consortium name="Pathogen Informatics"/>
            <person name="Doyle S."/>
        </authorList>
    </citation>
    <scope>NUCLEOTIDE SEQUENCE [LARGE SCALE GENOMIC DNA]</scope>
    <source>
        <strain evidence="4 6">NCTC10588</strain>
    </source>
</reference>
<evidence type="ECO:0000313" key="3">
    <source>
        <dbReference type="EMBL" id="OPB53182.1"/>
    </source>
</evidence>
<reference evidence="2 5" key="1">
    <citation type="submission" date="2016-02" db="EMBL/GenBank/DDBJ databases">
        <authorList>
            <person name="Nicholson A.C."/>
            <person name="Humrighouse B.W."/>
            <person name="Loparev V."/>
            <person name="Emery B."/>
            <person name="Graziano J."/>
            <person name="McQuiston J.R."/>
        </authorList>
    </citation>
    <scope>NUCLEOTIDE SEQUENCE [LARGE SCALE GENOMIC DNA]</scope>
    <source>
        <strain evidence="2 5">E6809</strain>
    </source>
</reference>
<name>A0A1T3DW65_9FLAO</name>
<dbReference type="Gene3D" id="3.40.50.720">
    <property type="entry name" value="NAD(P)-binding Rossmann-like Domain"/>
    <property type="match status" value="1"/>
</dbReference>
<dbReference type="SUPFAM" id="SSF51735">
    <property type="entry name" value="NAD(P)-binding Rossmann-fold domains"/>
    <property type="match status" value="1"/>
</dbReference>
<dbReference type="Proteomes" id="UP000254876">
    <property type="component" value="Unassembled WGS sequence"/>
</dbReference>
<dbReference type="InterPro" id="IPR051606">
    <property type="entry name" value="Polyketide_Oxido-like"/>
</dbReference>
<evidence type="ECO:0000313" key="4">
    <source>
        <dbReference type="EMBL" id="STC96129.1"/>
    </source>
</evidence>
<protein>
    <submittedName>
        <fullName evidence="2">Histidine kinase</fullName>
    </submittedName>
    <submittedName>
        <fullName evidence="4">NADH-flavin reductase</fullName>
    </submittedName>
</protein>
<gene>
    <name evidence="2" type="ORF">AYC66_16545</name>
    <name evidence="3" type="ORF">BAY09_09635</name>
    <name evidence="4" type="ORF">NCTC10588_00588</name>
</gene>
<evidence type="ECO:0000313" key="2">
    <source>
        <dbReference type="EMBL" id="AQX52187.1"/>
    </source>
</evidence>
<dbReference type="PANTHER" id="PTHR43355:SF2">
    <property type="entry name" value="FLAVIN REDUCTASE (NADPH)"/>
    <property type="match status" value="1"/>
</dbReference>
<sequence>MMKVAVIGATGFVGSHIVNELATRNHEVTAISRNTNENQLPENVKSVTADVTNTAQLAEVLKGNDVVISSYNAGWTNPNLYNDFLTGSESIQQAVKDAGIKRLIIVGGAGSLLIDGKKVVDGPDFPDAYKPGAKAASDYLDIIRNEQNLDWTFFSPALGMNAGNPGERTGKYRTGLDSPVFDADGNSYLSVADTAVALVDEAENPKHIKERFTAAY</sequence>
<dbReference type="EMBL" id="UFYD01000001">
    <property type="protein sequence ID" value="STC96129.1"/>
    <property type="molecule type" value="Genomic_DNA"/>
</dbReference>
<organism evidence="4 6">
    <name type="scientific">Elizabethkingia anophelis</name>
    <dbReference type="NCBI Taxonomy" id="1117645"/>
    <lineage>
        <taxon>Bacteria</taxon>
        <taxon>Pseudomonadati</taxon>
        <taxon>Bacteroidota</taxon>
        <taxon>Flavobacteriia</taxon>
        <taxon>Flavobacteriales</taxon>
        <taxon>Weeksellaceae</taxon>
        <taxon>Elizabethkingia</taxon>
    </lineage>
</organism>
<dbReference type="GO" id="GO:0016646">
    <property type="term" value="F:oxidoreductase activity, acting on the CH-NH group of donors, NAD or NADP as acceptor"/>
    <property type="evidence" value="ECO:0007669"/>
    <property type="project" value="TreeGrafter"/>
</dbReference>
<evidence type="ECO:0000313" key="5">
    <source>
        <dbReference type="Proteomes" id="UP000189738"/>
    </source>
</evidence>
<feature type="domain" description="NAD(P)-binding" evidence="1">
    <location>
        <begin position="8"/>
        <end position="201"/>
    </location>
</feature>